<dbReference type="EMBL" id="JAMKFB020000136">
    <property type="protein sequence ID" value="KAL0153143.1"/>
    <property type="molecule type" value="Genomic_DNA"/>
</dbReference>
<evidence type="ECO:0000313" key="2">
    <source>
        <dbReference type="EMBL" id="KAL0153143.1"/>
    </source>
</evidence>
<keyword evidence="3" id="KW-1185">Reference proteome</keyword>
<accession>A0ABD0MSY5</accession>
<sequence length="192" mass="21666">MELFAQKIASTLTQTDDTELQLKMQAAQHAHELRMMSMFTQFLASRPPVLRSFPDQAHPPWFEHTRPPPFYPDQSHTPPFHSDYTNAHHFNKDHTCSPPLHPDHTHAAPYHPDQTRTTVTPHQSEATNFRTWFEGYASSGSSHHSHPQTHASSFHHDAQPSTSYQSHTYSQPIPGSPQQSSASSPTPTTDSV</sequence>
<dbReference type="AlphaFoldDB" id="A0ABD0MSY5"/>
<dbReference type="Proteomes" id="UP001529510">
    <property type="component" value="Unassembled WGS sequence"/>
</dbReference>
<feature type="compositionally biased region" description="Low complexity" evidence="1">
    <location>
        <begin position="170"/>
        <end position="192"/>
    </location>
</feature>
<comment type="caution">
    <text evidence="2">The sequence shown here is derived from an EMBL/GenBank/DDBJ whole genome shotgun (WGS) entry which is preliminary data.</text>
</comment>
<reference evidence="2 3" key="1">
    <citation type="submission" date="2024-05" db="EMBL/GenBank/DDBJ databases">
        <title>Genome sequencing and assembly of Indian major carp, Cirrhinus mrigala (Hamilton, 1822).</title>
        <authorList>
            <person name="Mohindra V."/>
            <person name="Chowdhury L.M."/>
            <person name="Lal K."/>
            <person name="Jena J.K."/>
        </authorList>
    </citation>
    <scope>NUCLEOTIDE SEQUENCE [LARGE SCALE GENOMIC DNA]</scope>
    <source>
        <strain evidence="2">CM1030</strain>
        <tissue evidence="2">Blood</tissue>
    </source>
</reference>
<feature type="compositionally biased region" description="Polar residues" evidence="1">
    <location>
        <begin position="115"/>
        <end position="124"/>
    </location>
</feature>
<feature type="region of interest" description="Disordered" evidence="1">
    <location>
        <begin position="137"/>
        <end position="192"/>
    </location>
</feature>
<feature type="compositionally biased region" description="Polar residues" evidence="1">
    <location>
        <begin position="159"/>
        <end position="169"/>
    </location>
</feature>
<feature type="region of interest" description="Disordered" evidence="1">
    <location>
        <begin position="92"/>
        <end position="124"/>
    </location>
</feature>
<evidence type="ECO:0000256" key="1">
    <source>
        <dbReference type="SAM" id="MobiDB-lite"/>
    </source>
</evidence>
<protein>
    <submittedName>
        <fullName evidence="2">Uncharacterized protein</fullName>
    </submittedName>
</protein>
<feature type="compositionally biased region" description="Basic and acidic residues" evidence="1">
    <location>
        <begin position="92"/>
        <end position="106"/>
    </location>
</feature>
<organism evidence="2 3">
    <name type="scientific">Cirrhinus mrigala</name>
    <name type="common">Mrigala</name>
    <dbReference type="NCBI Taxonomy" id="683832"/>
    <lineage>
        <taxon>Eukaryota</taxon>
        <taxon>Metazoa</taxon>
        <taxon>Chordata</taxon>
        <taxon>Craniata</taxon>
        <taxon>Vertebrata</taxon>
        <taxon>Euteleostomi</taxon>
        <taxon>Actinopterygii</taxon>
        <taxon>Neopterygii</taxon>
        <taxon>Teleostei</taxon>
        <taxon>Ostariophysi</taxon>
        <taxon>Cypriniformes</taxon>
        <taxon>Cyprinidae</taxon>
        <taxon>Labeoninae</taxon>
        <taxon>Labeonini</taxon>
        <taxon>Cirrhinus</taxon>
    </lineage>
</organism>
<proteinExistence type="predicted"/>
<gene>
    <name evidence="2" type="ORF">M9458_051550</name>
</gene>
<evidence type="ECO:0000313" key="3">
    <source>
        <dbReference type="Proteomes" id="UP001529510"/>
    </source>
</evidence>
<name>A0ABD0MSY5_CIRMR</name>